<protein>
    <submittedName>
        <fullName evidence="1">Uncharacterized protein</fullName>
    </submittedName>
</protein>
<accession>A0ACB9J6W1</accession>
<organism evidence="1 2">
    <name type="scientific">Smallanthus sonchifolius</name>
    <dbReference type="NCBI Taxonomy" id="185202"/>
    <lineage>
        <taxon>Eukaryota</taxon>
        <taxon>Viridiplantae</taxon>
        <taxon>Streptophyta</taxon>
        <taxon>Embryophyta</taxon>
        <taxon>Tracheophyta</taxon>
        <taxon>Spermatophyta</taxon>
        <taxon>Magnoliopsida</taxon>
        <taxon>eudicotyledons</taxon>
        <taxon>Gunneridae</taxon>
        <taxon>Pentapetalae</taxon>
        <taxon>asterids</taxon>
        <taxon>campanulids</taxon>
        <taxon>Asterales</taxon>
        <taxon>Asteraceae</taxon>
        <taxon>Asteroideae</taxon>
        <taxon>Heliantheae alliance</taxon>
        <taxon>Millerieae</taxon>
        <taxon>Smallanthus</taxon>
    </lineage>
</organism>
<evidence type="ECO:0000313" key="1">
    <source>
        <dbReference type="EMBL" id="KAI3814992.1"/>
    </source>
</evidence>
<name>A0ACB9J6W1_9ASTR</name>
<dbReference type="Proteomes" id="UP001056120">
    <property type="component" value="Linkage Group LG05"/>
</dbReference>
<keyword evidence="2" id="KW-1185">Reference proteome</keyword>
<sequence>MADKSPSPSLSSSSTIYNVIKCVVNEGVSLVQQKNKILGSRPPGCVNKCMKCSPCLATLVIPPHHKMVDYRDQSSHGEDDCYYLLSWKCKCGDKLFQP</sequence>
<proteinExistence type="predicted"/>
<reference evidence="2" key="1">
    <citation type="journal article" date="2022" name="Mol. Ecol. Resour.">
        <title>The genomes of chicory, endive, great burdock and yacon provide insights into Asteraceae palaeo-polyploidization history and plant inulin production.</title>
        <authorList>
            <person name="Fan W."/>
            <person name="Wang S."/>
            <person name="Wang H."/>
            <person name="Wang A."/>
            <person name="Jiang F."/>
            <person name="Liu H."/>
            <person name="Zhao H."/>
            <person name="Xu D."/>
            <person name="Zhang Y."/>
        </authorList>
    </citation>
    <scope>NUCLEOTIDE SEQUENCE [LARGE SCALE GENOMIC DNA]</scope>
    <source>
        <strain evidence="2">cv. Yunnan</strain>
    </source>
</reference>
<evidence type="ECO:0000313" key="2">
    <source>
        <dbReference type="Proteomes" id="UP001056120"/>
    </source>
</evidence>
<reference evidence="1 2" key="2">
    <citation type="journal article" date="2022" name="Mol. Ecol. Resour.">
        <title>The genomes of chicory, endive, great burdock and yacon provide insights into Asteraceae paleo-polyploidization history and plant inulin production.</title>
        <authorList>
            <person name="Fan W."/>
            <person name="Wang S."/>
            <person name="Wang H."/>
            <person name="Wang A."/>
            <person name="Jiang F."/>
            <person name="Liu H."/>
            <person name="Zhao H."/>
            <person name="Xu D."/>
            <person name="Zhang Y."/>
        </authorList>
    </citation>
    <scope>NUCLEOTIDE SEQUENCE [LARGE SCALE GENOMIC DNA]</scope>
    <source>
        <strain evidence="2">cv. Yunnan</strain>
        <tissue evidence="1">Leaves</tissue>
    </source>
</reference>
<dbReference type="EMBL" id="CM042022">
    <property type="protein sequence ID" value="KAI3814992.1"/>
    <property type="molecule type" value="Genomic_DNA"/>
</dbReference>
<comment type="caution">
    <text evidence="1">The sequence shown here is derived from an EMBL/GenBank/DDBJ whole genome shotgun (WGS) entry which is preliminary data.</text>
</comment>
<gene>
    <name evidence="1" type="ORF">L1987_14642</name>
</gene>